<sequence>MLSREGFEDLVRRSWDGDGNDHCSTMDPLQENTSNSDGGSDGHQGRRTFVTEY</sequence>
<dbReference type="EMBL" id="QGKY02001015">
    <property type="protein sequence ID" value="KAF2572655.1"/>
    <property type="molecule type" value="Genomic_DNA"/>
</dbReference>
<name>A0A8S9ISR2_BRACR</name>
<feature type="region of interest" description="Disordered" evidence="1">
    <location>
        <begin position="1"/>
        <end position="53"/>
    </location>
</feature>
<organism evidence="2">
    <name type="scientific">Brassica cretica</name>
    <name type="common">Mustard</name>
    <dbReference type="NCBI Taxonomy" id="69181"/>
    <lineage>
        <taxon>Eukaryota</taxon>
        <taxon>Viridiplantae</taxon>
        <taxon>Streptophyta</taxon>
        <taxon>Embryophyta</taxon>
        <taxon>Tracheophyta</taxon>
        <taxon>Spermatophyta</taxon>
        <taxon>Magnoliopsida</taxon>
        <taxon>eudicotyledons</taxon>
        <taxon>Gunneridae</taxon>
        <taxon>Pentapetalae</taxon>
        <taxon>rosids</taxon>
        <taxon>malvids</taxon>
        <taxon>Brassicales</taxon>
        <taxon>Brassicaceae</taxon>
        <taxon>Brassiceae</taxon>
        <taxon>Brassica</taxon>
    </lineage>
</organism>
<evidence type="ECO:0000313" key="2">
    <source>
        <dbReference type="EMBL" id="KAF2572655.1"/>
    </source>
</evidence>
<proteinExistence type="predicted"/>
<gene>
    <name evidence="2" type="ORF">F2Q70_00005718</name>
</gene>
<dbReference type="AlphaFoldDB" id="A0A8S9ISR2"/>
<comment type="caution">
    <text evidence="2">The sequence shown here is derived from an EMBL/GenBank/DDBJ whole genome shotgun (WGS) entry which is preliminary data.</text>
</comment>
<evidence type="ECO:0000256" key="1">
    <source>
        <dbReference type="SAM" id="MobiDB-lite"/>
    </source>
</evidence>
<feature type="compositionally biased region" description="Basic and acidic residues" evidence="1">
    <location>
        <begin position="1"/>
        <end position="21"/>
    </location>
</feature>
<reference evidence="2" key="1">
    <citation type="submission" date="2019-12" db="EMBL/GenBank/DDBJ databases">
        <title>Genome sequencing and annotation of Brassica cretica.</title>
        <authorList>
            <person name="Studholme D.J."/>
            <person name="Sarris P.F."/>
        </authorList>
    </citation>
    <scope>NUCLEOTIDE SEQUENCE</scope>
    <source>
        <strain evidence="2">PFS-102/07</strain>
        <tissue evidence="2">Leaf</tissue>
    </source>
</reference>
<protein>
    <submittedName>
        <fullName evidence="2">Uncharacterized protein</fullName>
    </submittedName>
</protein>
<accession>A0A8S9ISR2</accession>